<dbReference type="InterPro" id="IPR001106">
    <property type="entry name" value="Aromatic_Lyase"/>
</dbReference>
<dbReference type="SUPFAM" id="SSF48557">
    <property type="entry name" value="L-aspartase-like"/>
    <property type="match status" value="1"/>
</dbReference>
<comment type="pathway">
    <text evidence="1 6">Amino-acid degradation; L-histidine degradation into L-glutamate; N-formimidoyl-L-glutamate from L-histidine: step 1/3.</text>
</comment>
<sequence>MTKHITLDGNSLTLAQVIDVARHQATVSISADAVEAVNVSRKIIDDIVESKKVTYGVNTGFGSLVKVSVPQEETRQIQENLIRTHSTGFGNPLKADEVKAIMLIRINSLLKGYSGIRLLTIETLMNMLNKGVVPFIPEKGSLGASGDLAQLSHMVLPMLGLGKAYYKGELLAGKEAMNRAGVTVIHLEAKEGLALINGTTVLTGIGALATYDAIELLKISDIAAALSLEVHNGIINAFDEEIHIIRPHSGQLATARNIRRLLTGSTLTTPATADRVQDPYTLRCIPQVHGANKDTIAYVKEKIDIELNSVTDNPIVTRSGQVISGGNFHGEPLAQPFDFLGIGAAEIGNISERRVERLVNTTLSGLPSFLVKHPGVNSGFMITQYAAASLVSENKILAHPASVDSIASSENQEDFVSMGTTAARTARDIVANSQRVVATELMAACQGIDFVLDRGELGVGTKIAYDFFRQHVNFLEYDKDIEMYDELEKATEVLIKGDLLRAVEEKIELDIQF</sequence>
<evidence type="ECO:0000256" key="3">
    <source>
        <dbReference type="ARBA" id="ARBA00022808"/>
    </source>
</evidence>
<comment type="similarity">
    <text evidence="6 7">Belongs to the PAL/histidase family.</text>
</comment>
<proteinExistence type="inferred from homology"/>
<comment type="subcellular location">
    <subcellularLocation>
        <location evidence="6">Cytoplasm</location>
    </subcellularLocation>
</comment>
<keyword evidence="4 6" id="KW-0456">Lyase</keyword>
<reference evidence="8" key="1">
    <citation type="submission" date="2020-12" db="EMBL/GenBank/DDBJ databases">
        <title>Vagococcus allomyrinae sp. nov. and Enterococcus lavae sp. nov., isolated from the larvae of Allomyrina dichotoma.</title>
        <authorList>
            <person name="Lee S.D."/>
        </authorList>
    </citation>
    <scope>NUCLEOTIDE SEQUENCE</scope>
    <source>
        <strain evidence="8">BWB3-3</strain>
    </source>
</reference>
<dbReference type="AlphaFoldDB" id="A0A940P3J6"/>
<feature type="modified residue" description="2,3-didehydroalanine (Ser)" evidence="6">
    <location>
        <position position="145"/>
    </location>
</feature>
<comment type="catalytic activity">
    <reaction evidence="5 6">
        <text>L-histidine = trans-urocanate + NH4(+)</text>
        <dbReference type="Rhea" id="RHEA:21232"/>
        <dbReference type="ChEBI" id="CHEBI:17771"/>
        <dbReference type="ChEBI" id="CHEBI:28938"/>
        <dbReference type="ChEBI" id="CHEBI:57595"/>
        <dbReference type="EC" id="4.3.1.3"/>
    </reaction>
</comment>
<dbReference type="RefSeq" id="WP_209526227.1">
    <property type="nucleotide sequence ID" value="NZ_JAEEGA010000004.1"/>
</dbReference>
<evidence type="ECO:0000313" key="9">
    <source>
        <dbReference type="Proteomes" id="UP000674938"/>
    </source>
</evidence>
<feature type="cross-link" description="5-imidazolinone (Ala-Gly)" evidence="6">
    <location>
        <begin position="144"/>
        <end position="146"/>
    </location>
</feature>
<dbReference type="PANTHER" id="PTHR10362">
    <property type="entry name" value="HISTIDINE AMMONIA-LYASE"/>
    <property type="match status" value="1"/>
</dbReference>
<evidence type="ECO:0000256" key="2">
    <source>
        <dbReference type="ARBA" id="ARBA00012994"/>
    </source>
</evidence>
<dbReference type="InterPro" id="IPR024083">
    <property type="entry name" value="Fumarase/histidase_N"/>
</dbReference>
<accession>A0A940P3J6</accession>
<dbReference type="Gene3D" id="1.20.200.10">
    <property type="entry name" value="Fumarase/aspartase (Central domain)"/>
    <property type="match status" value="1"/>
</dbReference>
<dbReference type="GO" id="GO:0006548">
    <property type="term" value="P:L-histidine catabolic process"/>
    <property type="evidence" value="ECO:0007669"/>
    <property type="project" value="UniProtKB-UniRule"/>
</dbReference>
<protein>
    <recommendedName>
        <fullName evidence="2 6">Histidine ammonia-lyase</fullName>
        <shortName evidence="6">Histidase</shortName>
        <ecNumber evidence="2 6">4.3.1.3</ecNumber>
    </recommendedName>
</protein>
<dbReference type="InterPro" id="IPR005921">
    <property type="entry name" value="HutH"/>
</dbReference>
<dbReference type="NCBIfam" id="NF006871">
    <property type="entry name" value="PRK09367.1"/>
    <property type="match status" value="1"/>
</dbReference>
<dbReference type="FunFam" id="1.10.275.10:FF:000005">
    <property type="entry name" value="Histidine ammonia-lyase"/>
    <property type="match status" value="1"/>
</dbReference>
<comment type="PTM">
    <text evidence="6">Contains an active site 4-methylidene-imidazol-5-one (MIO), which is formed autocatalytically by cyclization and dehydration of residues Ala-Ser-Gly.</text>
</comment>
<dbReference type="InterPro" id="IPR008948">
    <property type="entry name" value="L-Aspartase-like"/>
</dbReference>
<evidence type="ECO:0000313" key="8">
    <source>
        <dbReference type="EMBL" id="MBP1040807.1"/>
    </source>
</evidence>
<dbReference type="GO" id="GO:0004397">
    <property type="term" value="F:histidine ammonia-lyase activity"/>
    <property type="evidence" value="ECO:0007669"/>
    <property type="project" value="UniProtKB-UniRule"/>
</dbReference>
<keyword evidence="9" id="KW-1185">Reference proteome</keyword>
<dbReference type="NCBIfam" id="TIGR01225">
    <property type="entry name" value="hutH"/>
    <property type="match status" value="1"/>
</dbReference>
<gene>
    <name evidence="6 8" type="primary">hutH</name>
    <name evidence="8" type="ORF">I6N95_07305</name>
</gene>
<keyword evidence="3 6" id="KW-0369">Histidine metabolism</keyword>
<dbReference type="Pfam" id="PF00221">
    <property type="entry name" value="Lyase_aromatic"/>
    <property type="match status" value="1"/>
</dbReference>
<dbReference type="GO" id="GO:0005737">
    <property type="term" value="C:cytoplasm"/>
    <property type="evidence" value="ECO:0007669"/>
    <property type="project" value="UniProtKB-SubCell"/>
</dbReference>
<dbReference type="Gene3D" id="1.10.275.10">
    <property type="entry name" value="Fumarase/aspartase (N-terminal domain)"/>
    <property type="match status" value="1"/>
</dbReference>
<dbReference type="FunFam" id="1.20.200.10:FF:000003">
    <property type="entry name" value="Histidine ammonia-lyase"/>
    <property type="match status" value="1"/>
</dbReference>
<dbReference type="CDD" id="cd00332">
    <property type="entry name" value="PAL-HAL"/>
    <property type="match status" value="1"/>
</dbReference>
<evidence type="ECO:0000256" key="7">
    <source>
        <dbReference type="RuleBase" id="RU003954"/>
    </source>
</evidence>
<evidence type="ECO:0000256" key="6">
    <source>
        <dbReference type="HAMAP-Rule" id="MF_00229"/>
    </source>
</evidence>
<dbReference type="EMBL" id="JAEEGA010000004">
    <property type="protein sequence ID" value="MBP1040807.1"/>
    <property type="molecule type" value="Genomic_DNA"/>
</dbReference>
<dbReference type="Proteomes" id="UP000674938">
    <property type="component" value="Unassembled WGS sequence"/>
</dbReference>
<evidence type="ECO:0000256" key="4">
    <source>
        <dbReference type="ARBA" id="ARBA00023239"/>
    </source>
</evidence>
<keyword evidence="6" id="KW-0963">Cytoplasm</keyword>
<evidence type="ECO:0000256" key="1">
    <source>
        <dbReference type="ARBA" id="ARBA00005113"/>
    </source>
</evidence>
<evidence type="ECO:0000256" key="5">
    <source>
        <dbReference type="ARBA" id="ARBA00049269"/>
    </source>
</evidence>
<organism evidence="8 9">
    <name type="scientific">Vagococcus allomyrinae</name>
    <dbReference type="NCBI Taxonomy" id="2794353"/>
    <lineage>
        <taxon>Bacteria</taxon>
        <taxon>Bacillati</taxon>
        <taxon>Bacillota</taxon>
        <taxon>Bacilli</taxon>
        <taxon>Lactobacillales</taxon>
        <taxon>Enterococcaceae</taxon>
        <taxon>Vagococcus</taxon>
    </lineage>
</organism>
<dbReference type="EC" id="4.3.1.3" evidence="2 6"/>
<comment type="caution">
    <text evidence="8">The sequence shown here is derived from an EMBL/GenBank/DDBJ whole genome shotgun (WGS) entry which is preliminary data.</text>
</comment>
<name>A0A940P3J6_9ENTE</name>
<dbReference type="HAMAP" id="MF_00229">
    <property type="entry name" value="His_ammonia_lyase"/>
    <property type="match status" value="1"/>
</dbReference>